<protein>
    <recommendedName>
        <fullName evidence="1">DUF4283 domain-containing protein</fullName>
    </recommendedName>
</protein>
<dbReference type="AlphaFoldDB" id="A0ABD2ZDY1"/>
<name>A0ABD2ZDY1_9GENT</name>
<dbReference type="InterPro" id="IPR025558">
    <property type="entry name" value="DUF4283"/>
</dbReference>
<organism evidence="2 3">
    <name type="scientific">Cinchona calisaya</name>
    <dbReference type="NCBI Taxonomy" id="153742"/>
    <lineage>
        <taxon>Eukaryota</taxon>
        <taxon>Viridiplantae</taxon>
        <taxon>Streptophyta</taxon>
        <taxon>Embryophyta</taxon>
        <taxon>Tracheophyta</taxon>
        <taxon>Spermatophyta</taxon>
        <taxon>Magnoliopsida</taxon>
        <taxon>eudicotyledons</taxon>
        <taxon>Gunneridae</taxon>
        <taxon>Pentapetalae</taxon>
        <taxon>asterids</taxon>
        <taxon>lamiids</taxon>
        <taxon>Gentianales</taxon>
        <taxon>Rubiaceae</taxon>
        <taxon>Cinchonoideae</taxon>
        <taxon>Cinchoneae</taxon>
        <taxon>Cinchona</taxon>
    </lineage>
</organism>
<gene>
    <name evidence="2" type="ORF">ACH5RR_023479</name>
</gene>
<feature type="domain" description="DUF4283" evidence="1">
    <location>
        <begin position="1"/>
        <end position="63"/>
    </location>
</feature>
<evidence type="ECO:0000313" key="3">
    <source>
        <dbReference type="Proteomes" id="UP001630127"/>
    </source>
</evidence>
<evidence type="ECO:0000313" key="2">
    <source>
        <dbReference type="EMBL" id="KAL3516577.1"/>
    </source>
</evidence>
<comment type="caution">
    <text evidence="2">The sequence shown here is derived from an EMBL/GenBank/DDBJ whole genome shotgun (WGS) entry which is preliminary data.</text>
</comment>
<keyword evidence="3" id="KW-1185">Reference proteome</keyword>
<sequence length="108" mass="12680">MKKFVESNWKDFGKVDLVMLRNGIFVFNFGDAETKCKAFEQSLWPFMSKVLFLKPWTQDMKVDKEVFKIVLVWVKLPNLKFHYYTAKGLSKLCGFIGKPLFTDKQTSL</sequence>
<reference evidence="2 3" key="1">
    <citation type="submission" date="2024-11" db="EMBL/GenBank/DDBJ databases">
        <title>A near-complete genome assembly of Cinchona calisaya.</title>
        <authorList>
            <person name="Lian D.C."/>
            <person name="Zhao X.W."/>
            <person name="Wei L."/>
        </authorList>
    </citation>
    <scope>NUCLEOTIDE SEQUENCE [LARGE SCALE GENOMIC DNA]</scope>
    <source>
        <tissue evidence="2">Nenye</tissue>
    </source>
</reference>
<dbReference type="PANTHER" id="PTHR31286">
    <property type="entry name" value="GLYCINE-RICH CELL WALL STRUCTURAL PROTEIN 1.8-LIKE"/>
    <property type="match status" value="1"/>
</dbReference>
<dbReference type="EMBL" id="JBJUIK010000010">
    <property type="protein sequence ID" value="KAL3516577.1"/>
    <property type="molecule type" value="Genomic_DNA"/>
</dbReference>
<dbReference type="InterPro" id="IPR040256">
    <property type="entry name" value="At4g02000-like"/>
</dbReference>
<proteinExistence type="predicted"/>
<dbReference type="Proteomes" id="UP001630127">
    <property type="component" value="Unassembled WGS sequence"/>
</dbReference>
<dbReference type="PANTHER" id="PTHR31286:SF165">
    <property type="entry name" value="DUF4283 DOMAIN-CONTAINING PROTEIN"/>
    <property type="match status" value="1"/>
</dbReference>
<evidence type="ECO:0000259" key="1">
    <source>
        <dbReference type="Pfam" id="PF14111"/>
    </source>
</evidence>
<dbReference type="Pfam" id="PF14111">
    <property type="entry name" value="DUF4283"/>
    <property type="match status" value="1"/>
</dbReference>
<accession>A0ABD2ZDY1</accession>